<reference evidence="3" key="2">
    <citation type="submission" date="2015-01" db="EMBL/GenBank/DDBJ databases">
        <title>Evolutionary Origins and Diversification of the Mycorrhizal Mutualists.</title>
        <authorList>
            <consortium name="DOE Joint Genome Institute"/>
            <consortium name="Mycorrhizal Genomics Consortium"/>
            <person name="Kohler A."/>
            <person name="Kuo A."/>
            <person name="Nagy L.G."/>
            <person name="Floudas D."/>
            <person name="Copeland A."/>
            <person name="Barry K.W."/>
            <person name="Cichocki N."/>
            <person name="Veneault-Fourrey C."/>
            <person name="LaButti K."/>
            <person name="Lindquist E.A."/>
            <person name="Lipzen A."/>
            <person name="Lundell T."/>
            <person name="Morin E."/>
            <person name="Murat C."/>
            <person name="Riley R."/>
            <person name="Ohm R."/>
            <person name="Sun H."/>
            <person name="Tunlid A."/>
            <person name="Henrissat B."/>
            <person name="Grigoriev I.V."/>
            <person name="Hibbett D.S."/>
            <person name="Martin F."/>
        </authorList>
    </citation>
    <scope>NUCLEOTIDE SEQUENCE [LARGE SCALE GENOMIC DNA]</scope>
    <source>
        <strain evidence="3">MUT 4182</strain>
    </source>
</reference>
<evidence type="ECO:0000256" key="1">
    <source>
        <dbReference type="SAM" id="MobiDB-lite"/>
    </source>
</evidence>
<dbReference type="HOGENOM" id="CLU_071087_0_0_1"/>
<dbReference type="Proteomes" id="UP000054248">
    <property type="component" value="Unassembled WGS sequence"/>
</dbReference>
<gene>
    <name evidence="2" type="ORF">M407DRAFT_236939</name>
</gene>
<organism evidence="2 3">
    <name type="scientific">Tulasnella calospora MUT 4182</name>
    <dbReference type="NCBI Taxonomy" id="1051891"/>
    <lineage>
        <taxon>Eukaryota</taxon>
        <taxon>Fungi</taxon>
        <taxon>Dikarya</taxon>
        <taxon>Basidiomycota</taxon>
        <taxon>Agaricomycotina</taxon>
        <taxon>Agaricomycetes</taxon>
        <taxon>Cantharellales</taxon>
        <taxon>Tulasnellaceae</taxon>
        <taxon>Tulasnella</taxon>
    </lineage>
</organism>
<dbReference type="OrthoDB" id="2574879at2759"/>
<keyword evidence="3" id="KW-1185">Reference proteome</keyword>
<evidence type="ECO:0000313" key="2">
    <source>
        <dbReference type="EMBL" id="KIO25590.1"/>
    </source>
</evidence>
<accession>A0A0C3Q7J5</accession>
<evidence type="ECO:0000313" key="3">
    <source>
        <dbReference type="Proteomes" id="UP000054248"/>
    </source>
</evidence>
<reference evidence="2 3" key="1">
    <citation type="submission" date="2014-04" db="EMBL/GenBank/DDBJ databases">
        <authorList>
            <consortium name="DOE Joint Genome Institute"/>
            <person name="Kuo A."/>
            <person name="Girlanda M."/>
            <person name="Perotto S."/>
            <person name="Kohler A."/>
            <person name="Nagy L.G."/>
            <person name="Floudas D."/>
            <person name="Copeland A."/>
            <person name="Barry K.W."/>
            <person name="Cichocki N."/>
            <person name="Veneault-Fourrey C."/>
            <person name="LaButti K."/>
            <person name="Lindquist E.A."/>
            <person name="Lipzen A."/>
            <person name="Lundell T."/>
            <person name="Morin E."/>
            <person name="Murat C."/>
            <person name="Sun H."/>
            <person name="Tunlid A."/>
            <person name="Henrissat B."/>
            <person name="Grigoriev I.V."/>
            <person name="Hibbett D.S."/>
            <person name="Martin F."/>
            <person name="Nordberg H.P."/>
            <person name="Cantor M.N."/>
            <person name="Hua S.X."/>
        </authorList>
    </citation>
    <scope>NUCLEOTIDE SEQUENCE [LARGE SCALE GENOMIC DNA]</scope>
    <source>
        <strain evidence="2 3">MUT 4182</strain>
    </source>
</reference>
<protein>
    <submittedName>
        <fullName evidence="2">Uncharacterized protein</fullName>
    </submittedName>
</protein>
<proteinExistence type="predicted"/>
<sequence>MMDGGGFIQSSHPNSQLDPPTPSSTLVDEQDEVVPIRPLSKAQERRLRDYLDAKILEINSGFKKRADPSSSLPHLHHYLTAVRPVVSVVLQIPPVDPSASLRVAFLLRVTGDMLSAIPSYPLVGPPPTSNPQPSDPPALEVTLIELIDCIAQLDKGWVAVLASQAWNPGTGEGVSAYVATGGPSETDKARLRSILLLGREAITDWLTLGQVQLEREIQEEFSCIFWRTLRKLGEVASITSDNITADLDDSDEDDNN</sequence>
<dbReference type="EMBL" id="KN823039">
    <property type="protein sequence ID" value="KIO25590.1"/>
    <property type="molecule type" value="Genomic_DNA"/>
</dbReference>
<feature type="region of interest" description="Disordered" evidence="1">
    <location>
        <begin position="1"/>
        <end position="29"/>
    </location>
</feature>
<name>A0A0C3Q7J5_9AGAM</name>
<feature type="compositionally biased region" description="Polar residues" evidence="1">
    <location>
        <begin position="8"/>
        <end position="27"/>
    </location>
</feature>
<dbReference type="AlphaFoldDB" id="A0A0C3Q7J5"/>